<keyword evidence="3" id="KW-0472">Membrane</keyword>
<dbReference type="GO" id="GO:0030420">
    <property type="term" value="P:establishment of competence for transformation"/>
    <property type="evidence" value="ECO:0007669"/>
    <property type="project" value="UniProtKB-KW"/>
</dbReference>
<organism evidence="4 5">
    <name type="scientific">Oceanobacillus bengalensis</name>
    <dbReference type="NCBI Taxonomy" id="1435466"/>
    <lineage>
        <taxon>Bacteria</taxon>
        <taxon>Bacillati</taxon>
        <taxon>Bacillota</taxon>
        <taxon>Bacilli</taxon>
        <taxon>Bacillales</taxon>
        <taxon>Bacillaceae</taxon>
        <taxon>Oceanobacillus</taxon>
    </lineage>
</organism>
<sequence>MRRNNAWFNNEQGFTLVEVLASLTIISVILVGSYNLIIFTNQAAVSNNDRLVAINLGKATLERVKIQPTDYFALPTDVIDDTETFSNATGECDQSDAEDSENPFCVKVNDKIYSVTVEVSQTGEEFNYNLIDVTVIVVLEDENITHQLEGYVSYDSNQLEE</sequence>
<evidence type="ECO:0000256" key="2">
    <source>
        <dbReference type="ARBA" id="ARBA00023287"/>
    </source>
</evidence>
<evidence type="ECO:0000256" key="1">
    <source>
        <dbReference type="ARBA" id="ARBA00004241"/>
    </source>
</evidence>
<keyword evidence="2" id="KW-0178">Competence</keyword>
<gene>
    <name evidence="4" type="ORF">D8M05_12515</name>
</gene>
<dbReference type="PROSITE" id="PS00409">
    <property type="entry name" value="PROKAR_NTER_METHYL"/>
    <property type="match status" value="1"/>
</dbReference>
<keyword evidence="5" id="KW-1185">Reference proteome</keyword>
<keyword evidence="3" id="KW-1133">Transmembrane helix</keyword>
<evidence type="ECO:0000313" key="5">
    <source>
        <dbReference type="Proteomes" id="UP000281813"/>
    </source>
</evidence>
<proteinExistence type="predicted"/>
<feature type="transmembrane region" description="Helical" evidence="3">
    <location>
        <begin position="20"/>
        <end position="40"/>
    </location>
</feature>
<accession>A0A494YWQ8</accession>
<comment type="subcellular location">
    <subcellularLocation>
        <location evidence="1">Cell surface</location>
    </subcellularLocation>
</comment>
<protein>
    <submittedName>
        <fullName evidence="4">Prepilin-type N-terminal cleavage/methylation domain-containing protein</fullName>
    </submittedName>
</protein>
<dbReference type="Pfam" id="PF07963">
    <property type="entry name" value="N_methyl"/>
    <property type="match status" value="1"/>
</dbReference>
<evidence type="ECO:0000256" key="3">
    <source>
        <dbReference type="SAM" id="Phobius"/>
    </source>
</evidence>
<evidence type="ECO:0000313" key="4">
    <source>
        <dbReference type="EMBL" id="RKQ14657.1"/>
    </source>
</evidence>
<dbReference type="GO" id="GO:0009986">
    <property type="term" value="C:cell surface"/>
    <property type="evidence" value="ECO:0007669"/>
    <property type="project" value="UniProtKB-SubCell"/>
</dbReference>
<name>A0A494YWQ8_9BACI</name>
<comment type="caution">
    <text evidence="4">The sequence shown here is derived from an EMBL/GenBank/DDBJ whole genome shotgun (WGS) entry which is preliminary data.</text>
</comment>
<keyword evidence="3" id="KW-0812">Transmembrane</keyword>
<dbReference type="EMBL" id="RBZO01000019">
    <property type="protein sequence ID" value="RKQ14657.1"/>
    <property type="molecule type" value="Genomic_DNA"/>
</dbReference>
<dbReference type="AlphaFoldDB" id="A0A494YWQ8"/>
<dbReference type="NCBIfam" id="TIGR02532">
    <property type="entry name" value="IV_pilin_GFxxxE"/>
    <property type="match status" value="1"/>
</dbReference>
<reference evidence="4 5" key="1">
    <citation type="journal article" date="2015" name="Antonie Van Leeuwenhoek">
        <title>Oceanobacillus bengalensis sp. nov., a bacterium isolated from seawater of the Bay of Bengal.</title>
        <authorList>
            <person name="Yongchang O."/>
            <person name="Xiang W."/>
            <person name="Wang G."/>
        </authorList>
    </citation>
    <scope>NUCLEOTIDE SEQUENCE [LARGE SCALE GENOMIC DNA]</scope>
    <source>
        <strain evidence="4 5">MCCC 1K00260</strain>
    </source>
</reference>
<dbReference type="Proteomes" id="UP000281813">
    <property type="component" value="Unassembled WGS sequence"/>
</dbReference>
<dbReference type="InterPro" id="IPR012902">
    <property type="entry name" value="N_methyl_site"/>
</dbReference>
<dbReference type="RefSeq" id="WP_121132293.1">
    <property type="nucleotide sequence ID" value="NZ_JBHUFK010000060.1"/>
</dbReference>
<dbReference type="OrthoDB" id="2943893at2"/>